<evidence type="ECO:0000256" key="2">
    <source>
        <dbReference type="ARBA" id="ARBA00022475"/>
    </source>
</evidence>
<dbReference type="Pfam" id="PF01790">
    <property type="entry name" value="LGT"/>
    <property type="match status" value="1"/>
</dbReference>
<keyword evidence="6 7" id="KW-0472">Membrane</keyword>
<keyword evidence="9" id="KW-1185">Reference proteome</keyword>
<dbReference type="InterPro" id="IPR001640">
    <property type="entry name" value="Lgt"/>
</dbReference>
<dbReference type="PANTHER" id="PTHR30589:SF0">
    <property type="entry name" value="PHOSPHATIDYLGLYCEROL--PROLIPOPROTEIN DIACYLGLYCERYL TRANSFERASE"/>
    <property type="match status" value="1"/>
</dbReference>
<accession>A0A415DYZ0</accession>
<evidence type="ECO:0000313" key="8">
    <source>
        <dbReference type="EMBL" id="RHJ86043.1"/>
    </source>
</evidence>
<evidence type="ECO:0000256" key="1">
    <source>
        <dbReference type="ARBA" id="ARBA00007150"/>
    </source>
</evidence>
<gene>
    <name evidence="8" type="ORF">DW099_14490</name>
</gene>
<dbReference type="STRING" id="1776384.GCA_900086585_01705"/>
<feature type="transmembrane region" description="Helical" evidence="7">
    <location>
        <begin position="64"/>
        <end position="87"/>
    </location>
</feature>
<evidence type="ECO:0000256" key="7">
    <source>
        <dbReference type="SAM" id="Phobius"/>
    </source>
</evidence>
<name>A0A415DYZ0_9FIRM</name>
<organism evidence="8 9">
    <name type="scientific">Emergencia timonensis</name>
    <dbReference type="NCBI Taxonomy" id="1776384"/>
    <lineage>
        <taxon>Bacteria</taxon>
        <taxon>Bacillati</taxon>
        <taxon>Bacillota</taxon>
        <taxon>Clostridia</taxon>
        <taxon>Peptostreptococcales</taxon>
        <taxon>Anaerovoracaceae</taxon>
        <taxon>Emergencia</taxon>
    </lineage>
</organism>
<keyword evidence="5 7" id="KW-1133">Transmembrane helix</keyword>
<feature type="transmembrane region" description="Helical" evidence="7">
    <location>
        <begin position="167"/>
        <end position="185"/>
    </location>
</feature>
<dbReference type="GO" id="GO:0008961">
    <property type="term" value="F:phosphatidylglycerol-prolipoprotein diacylglyceryl transferase activity"/>
    <property type="evidence" value="ECO:0007669"/>
    <property type="project" value="InterPro"/>
</dbReference>
<evidence type="ECO:0008006" key="10">
    <source>
        <dbReference type="Google" id="ProtNLM"/>
    </source>
</evidence>
<sequence length="224" mass="25741">MALLWVQSNILLVCLTLGSMVGCIWLSIFRERLAIHGVMIPIMSILHSIAGVICVRLFASIESWGTLLSSGQSLFGSIFLLPLFYFAGAKIFRRRIGDVFDVFTMCTVTTLLFARIACIFSGCCYGMLLPGSESVRWPTRELELVFYIILLIVLYRKNRSVSHKGEIWPIYMISYGVFRFVVEWMREEKAILGFFHYGHIWAILSVVIGFSVYFEVKKRRNSHR</sequence>
<evidence type="ECO:0000256" key="5">
    <source>
        <dbReference type="ARBA" id="ARBA00022989"/>
    </source>
</evidence>
<reference evidence="8 9" key="1">
    <citation type="submission" date="2018-08" db="EMBL/GenBank/DDBJ databases">
        <title>A genome reference for cultivated species of the human gut microbiota.</title>
        <authorList>
            <person name="Zou Y."/>
            <person name="Xue W."/>
            <person name="Luo G."/>
        </authorList>
    </citation>
    <scope>NUCLEOTIDE SEQUENCE [LARGE SCALE GENOMIC DNA]</scope>
    <source>
        <strain evidence="8 9">AM07-24</strain>
    </source>
</reference>
<comment type="similarity">
    <text evidence="1">Belongs to the Lgt family.</text>
</comment>
<protein>
    <recommendedName>
        <fullName evidence="10">Prolipoprotein diacylglyceryl transferase</fullName>
    </recommendedName>
</protein>
<dbReference type="OrthoDB" id="871140at2"/>
<dbReference type="GO" id="GO:0005886">
    <property type="term" value="C:plasma membrane"/>
    <property type="evidence" value="ECO:0007669"/>
    <property type="project" value="InterPro"/>
</dbReference>
<proteinExistence type="inferred from homology"/>
<dbReference type="EMBL" id="QRMS01000004">
    <property type="protein sequence ID" value="RHJ86043.1"/>
    <property type="molecule type" value="Genomic_DNA"/>
</dbReference>
<dbReference type="GO" id="GO:0042158">
    <property type="term" value="P:lipoprotein biosynthetic process"/>
    <property type="evidence" value="ECO:0007669"/>
    <property type="project" value="InterPro"/>
</dbReference>
<dbReference type="RefSeq" id="WP_082907416.1">
    <property type="nucleotide sequence ID" value="NZ_AP025567.1"/>
</dbReference>
<dbReference type="PANTHER" id="PTHR30589">
    <property type="entry name" value="PROLIPOPROTEIN DIACYLGLYCERYL TRANSFERASE"/>
    <property type="match status" value="1"/>
</dbReference>
<dbReference type="Proteomes" id="UP000284841">
    <property type="component" value="Unassembled WGS sequence"/>
</dbReference>
<keyword evidence="2" id="KW-1003">Cell membrane</keyword>
<feature type="transmembrane region" description="Helical" evidence="7">
    <location>
        <begin position="38"/>
        <end position="58"/>
    </location>
</feature>
<feature type="transmembrane region" description="Helical" evidence="7">
    <location>
        <begin position="191"/>
        <end position="214"/>
    </location>
</feature>
<evidence type="ECO:0000256" key="3">
    <source>
        <dbReference type="ARBA" id="ARBA00022679"/>
    </source>
</evidence>
<feature type="transmembrane region" description="Helical" evidence="7">
    <location>
        <begin position="99"/>
        <end position="129"/>
    </location>
</feature>
<comment type="caution">
    <text evidence="8">The sequence shown here is derived from an EMBL/GenBank/DDBJ whole genome shotgun (WGS) entry which is preliminary data.</text>
</comment>
<keyword evidence="3" id="KW-0808">Transferase</keyword>
<dbReference type="AlphaFoldDB" id="A0A415DYZ0"/>
<evidence type="ECO:0000313" key="9">
    <source>
        <dbReference type="Proteomes" id="UP000284841"/>
    </source>
</evidence>
<feature type="transmembrane region" description="Helical" evidence="7">
    <location>
        <begin position="135"/>
        <end position="155"/>
    </location>
</feature>
<evidence type="ECO:0000256" key="4">
    <source>
        <dbReference type="ARBA" id="ARBA00022692"/>
    </source>
</evidence>
<feature type="transmembrane region" description="Helical" evidence="7">
    <location>
        <begin position="6"/>
        <end position="26"/>
    </location>
</feature>
<keyword evidence="4 7" id="KW-0812">Transmembrane</keyword>
<evidence type="ECO:0000256" key="6">
    <source>
        <dbReference type="ARBA" id="ARBA00023136"/>
    </source>
</evidence>